<feature type="transmembrane region" description="Helical" evidence="5">
    <location>
        <begin position="29"/>
        <end position="47"/>
    </location>
</feature>
<feature type="transmembrane region" description="Helical" evidence="5">
    <location>
        <begin position="53"/>
        <end position="70"/>
    </location>
</feature>
<dbReference type="PANTHER" id="PTHR33507">
    <property type="entry name" value="INNER MEMBRANE PROTEIN YBBJ"/>
    <property type="match status" value="1"/>
</dbReference>
<dbReference type="EMBL" id="JBHUMR010000014">
    <property type="protein sequence ID" value="MFD2618293.1"/>
    <property type="molecule type" value="Genomic_DNA"/>
</dbReference>
<dbReference type="Pfam" id="PF01957">
    <property type="entry name" value="NfeD"/>
    <property type="match status" value="1"/>
</dbReference>
<evidence type="ECO:0000313" key="8">
    <source>
        <dbReference type="Proteomes" id="UP001597458"/>
    </source>
</evidence>
<comment type="subcellular location">
    <subcellularLocation>
        <location evidence="1">Membrane</location>
        <topology evidence="1">Multi-pass membrane protein</topology>
    </subcellularLocation>
</comment>
<dbReference type="SUPFAM" id="SSF141322">
    <property type="entry name" value="NfeD domain-like"/>
    <property type="match status" value="1"/>
</dbReference>
<dbReference type="Gene3D" id="2.40.50.140">
    <property type="entry name" value="Nucleic acid-binding proteins"/>
    <property type="match status" value="1"/>
</dbReference>
<evidence type="ECO:0000256" key="4">
    <source>
        <dbReference type="ARBA" id="ARBA00023136"/>
    </source>
</evidence>
<keyword evidence="4 5" id="KW-0472">Membrane</keyword>
<dbReference type="InterPro" id="IPR002810">
    <property type="entry name" value="NfeD-like_C"/>
</dbReference>
<accession>A0ABW5PTP4</accession>
<dbReference type="InterPro" id="IPR012340">
    <property type="entry name" value="NA-bd_OB-fold"/>
</dbReference>
<dbReference type="InterPro" id="IPR052165">
    <property type="entry name" value="Membrane_assoc_protease"/>
</dbReference>
<keyword evidence="3 5" id="KW-1133">Transmembrane helix</keyword>
<feature type="transmembrane region" description="Helical" evidence="5">
    <location>
        <begin position="100"/>
        <end position="120"/>
    </location>
</feature>
<evidence type="ECO:0000259" key="6">
    <source>
        <dbReference type="Pfam" id="PF01957"/>
    </source>
</evidence>
<sequence length="208" mass="22950">MEALISPELGFIVIFLAALFLFGEFLVRAKGLFGIIGCLLFVYYFAYHLTNQTSTYVVGLLIVGLILIIIDGKLLVNGSVAALGLLLMIISCALPAPTFFYGTLVSIAFIIGVSCSFFFLKYMPRRIYWSKLLLKDQLSTEKGYNSINESYQFLVGKEGIATTSFRPVGTIKIEGQLYSAVTNGVWIESESKIKVISVDGTKILIEKI</sequence>
<protein>
    <submittedName>
        <fullName evidence="7">NfeD family protein</fullName>
    </submittedName>
</protein>
<keyword evidence="8" id="KW-1185">Reference proteome</keyword>
<name>A0ABW5PTP4_9BACI</name>
<dbReference type="PANTHER" id="PTHR33507:SF3">
    <property type="entry name" value="INNER MEMBRANE PROTEIN YBBJ"/>
    <property type="match status" value="1"/>
</dbReference>
<evidence type="ECO:0000256" key="1">
    <source>
        <dbReference type="ARBA" id="ARBA00004141"/>
    </source>
</evidence>
<evidence type="ECO:0000256" key="3">
    <source>
        <dbReference type="ARBA" id="ARBA00022989"/>
    </source>
</evidence>
<feature type="transmembrane region" description="Helical" evidence="5">
    <location>
        <begin position="6"/>
        <end position="22"/>
    </location>
</feature>
<dbReference type="Proteomes" id="UP001597458">
    <property type="component" value="Unassembled WGS sequence"/>
</dbReference>
<reference evidence="8" key="1">
    <citation type="journal article" date="2019" name="Int. J. Syst. Evol. Microbiol.">
        <title>The Global Catalogue of Microorganisms (GCM) 10K type strain sequencing project: providing services to taxonomists for standard genome sequencing and annotation.</title>
        <authorList>
            <consortium name="The Broad Institute Genomics Platform"/>
            <consortium name="The Broad Institute Genome Sequencing Center for Infectious Disease"/>
            <person name="Wu L."/>
            <person name="Ma J."/>
        </authorList>
    </citation>
    <scope>NUCLEOTIDE SEQUENCE [LARGE SCALE GENOMIC DNA]</scope>
    <source>
        <strain evidence="8">TISTR 2241</strain>
    </source>
</reference>
<evidence type="ECO:0000313" key="7">
    <source>
        <dbReference type="EMBL" id="MFD2618293.1"/>
    </source>
</evidence>
<keyword evidence="2 5" id="KW-0812">Transmembrane</keyword>
<evidence type="ECO:0000256" key="2">
    <source>
        <dbReference type="ARBA" id="ARBA00022692"/>
    </source>
</evidence>
<feature type="transmembrane region" description="Helical" evidence="5">
    <location>
        <begin position="75"/>
        <end position="94"/>
    </location>
</feature>
<dbReference type="RefSeq" id="WP_141189938.1">
    <property type="nucleotide sequence ID" value="NZ_JBHUMR010000014.1"/>
</dbReference>
<feature type="domain" description="NfeD-like C-terminal" evidence="6">
    <location>
        <begin position="154"/>
        <end position="207"/>
    </location>
</feature>
<proteinExistence type="predicted"/>
<comment type="caution">
    <text evidence="7">The sequence shown here is derived from an EMBL/GenBank/DDBJ whole genome shotgun (WGS) entry which is preliminary data.</text>
</comment>
<evidence type="ECO:0000256" key="5">
    <source>
        <dbReference type="SAM" id="Phobius"/>
    </source>
</evidence>
<gene>
    <name evidence="7" type="ORF">ACFSTF_13335</name>
</gene>
<organism evidence="7 8">
    <name type="scientific">Terrilactibacillus laevilacticus</name>
    <dbReference type="NCBI Taxonomy" id="1380157"/>
    <lineage>
        <taxon>Bacteria</taxon>
        <taxon>Bacillati</taxon>
        <taxon>Bacillota</taxon>
        <taxon>Bacilli</taxon>
        <taxon>Bacillales</taxon>
        <taxon>Bacillaceae</taxon>
        <taxon>Terrilactibacillus</taxon>
    </lineage>
</organism>